<keyword evidence="5 7" id="KW-0573">Peptidoglycan synthesis</keyword>
<dbReference type="InterPro" id="IPR038063">
    <property type="entry name" value="Transpep_catalytic_dom"/>
</dbReference>
<proteinExistence type="inferred from homology"/>
<dbReference type="InterPro" id="IPR005490">
    <property type="entry name" value="LD_TPept_cat_dom"/>
</dbReference>
<evidence type="ECO:0000256" key="4">
    <source>
        <dbReference type="ARBA" id="ARBA00022960"/>
    </source>
</evidence>
<dbReference type="Pfam" id="PF03734">
    <property type="entry name" value="YkuD"/>
    <property type="match status" value="1"/>
</dbReference>
<gene>
    <name evidence="9" type="ORF">FPY71_14230</name>
</gene>
<dbReference type="PROSITE" id="PS52029">
    <property type="entry name" value="LD_TPASE"/>
    <property type="match status" value="1"/>
</dbReference>
<sequence length="178" mass="19978">MQKRLNRPIIRVRRHPSRPYEGIVAAGALRLRCAIGKGGTSIFKREGDGATPVGSMPLLSAFRRKGRLTALRTGLPQRWARPTDGWCDAPEHPAYNRPVHLPFPASAETLQRSDRLYDFAVVLDYNLSSRRRGKGSAIFLHIARPQFPPTQGCVALYPQDMVRLAPFLRRGARLVVTR</sequence>
<dbReference type="OrthoDB" id="9804204at2"/>
<keyword evidence="4 7" id="KW-0133">Cell shape</keyword>
<evidence type="ECO:0000313" key="10">
    <source>
        <dbReference type="Proteomes" id="UP000324738"/>
    </source>
</evidence>
<comment type="similarity">
    <text evidence="2">Belongs to the YkuD family.</text>
</comment>
<evidence type="ECO:0000256" key="7">
    <source>
        <dbReference type="PROSITE-ProRule" id="PRU01373"/>
    </source>
</evidence>
<dbReference type="UniPathway" id="UPA00219"/>
<evidence type="ECO:0000256" key="1">
    <source>
        <dbReference type="ARBA" id="ARBA00004752"/>
    </source>
</evidence>
<dbReference type="GO" id="GO:0009252">
    <property type="term" value="P:peptidoglycan biosynthetic process"/>
    <property type="evidence" value="ECO:0007669"/>
    <property type="project" value="UniProtKB-UniPathway"/>
</dbReference>
<dbReference type="GO" id="GO:0071555">
    <property type="term" value="P:cell wall organization"/>
    <property type="evidence" value="ECO:0007669"/>
    <property type="project" value="UniProtKB-UniRule"/>
</dbReference>
<dbReference type="RefSeq" id="WP_149300960.1">
    <property type="nucleotide sequence ID" value="NZ_VTWH01000003.1"/>
</dbReference>
<evidence type="ECO:0000259" key="8">
    <source>
        <dbReference type="PROSITE" id="PS52029"/>
    </source>
</evidence>
<evidence type="ECO:0000256" key="2">
    <source>
        <dbReference type="ARBA" id="ARBA00005992"/>
    </source>
</evidence>
<protein>
    <submittedName>
        <fullName evidence="9">L,D-transpeptidase family protein</fullName>
    </submittedName>
</protein>
<feature type="active site" description="Proton donor/acceptor" evidence="7">
    <location>
        <position position="141"/>
    </location>
</feature>
<dbReference type="AlphaFoldDB" id="A0A5B0DUQ5"/>
<dbReference type="PANTHER" id="PTHR38589">
    <property type="entry name" value="BLR0621 PROTEIN"/>
    <property type="match status" value="1"/>
</dbReference>
<dbReference type="SUPFAM" id="SSF141523">
    <property type="entry name" value="L,D-transpeptidase catalytic domain-like"/>
    <property type="match status" value="1"/>
</dbReference>
<comment type="caution">
    <text evidence="9">The sequence shown here is derived from an EMBL/GenBank/DDBJ whole genome shotgun (WGS) entry which is preliminary data.</text>
</comment>
<dbReference type="GO" id="GO:0016740">
    <property type="term" value="F:transferase activity"/>
    <property type="evidence" value="ECO:0007669"/>
    <property type="project" value="UniProtKB-KW"/>
</dbReference>
<evidence type="ECO:0000313" key="9">
    <source>
        <dbReference type="EMBL" id="KAA0969675.1"/>
    </source>
</evidence>
<name>A0A5B0DUQ5_9HYPH</name>
<dbReference type="PANTHER" id="PTHR38589:SF1">
    <property type="entry name" value="BLR0621 PROTEIN"/>
    <property type="match status" value="1"/>
</dbReference>
<keyword evidence="3" id="KW-0808">Transferase</keyword>
<keyword evidence="10" id="KW-1185">Reference proteome</keyword>
<dbReference type="GO" id="GO:0004180">
    <property type="term" value="F:carboxypeptidase activity"/>
    <property type="evidence" value="ECO:0007669"/>
    <property type="project" value="UniProtKB-ARBA"/>
</dbReference>
<reference evidence="9 10" key="1">
    <citation type="submission" date="2019-08" db="EMBL/GenBank/DDBJ databases">
        <title>Aureimonas fodiniaquatilis sp. nov., isolated from a coal mine wastewater.</title>
        <authorList>
            <person name="Kim W."/>
        </authorList>
    </citation>
    <scope>NUCLEOTIDE SEQUENCE [LARGE SCALE GENOMIC DNA]</scope>
    <source>
        <strain evidence="9 10">CAU 1482</strain>
    </source>
</reference>
<dbReference type="Proteomes" id="UP000324738">
    <property type="component" value="Unassembled WGS sequence"/>
</dbReference>
<evidence type="ECO:0000256" key="5">
    <source>
        <dbReference type="ARBA" id="ARBA00022984"/>
    </source>
</evidence>
<dbReference type="GO" id="GO:0008360">
    <property type="term" value="P:regulation of cell shape"/>
    <property type="evidence" value="ECO:0007669"/>
    <property type="project" value="UniProtKB-UniRule"/>
</dbReference>
<accession>A0A5B0DUQ5</accession>
<keyword evidence="6 7" id="KW-0961">Cell wall biogenesis/degradation</keyword>
<evidence type="ECO:0000256" key="6">
    <source>
        <dbReference type="ARBA" id="ARBA00023316"/>
    </source>
</evidence>
<feature type="domain" description="L,D-TPase catalytic" evidence="8">
    <location>
        <begin position="8"/>
        <end position="177"/>
    </location>
</feature>
<organism evidence="9 10">
    <name type="scientific">Aureimonas fodinaquatilis</name>
    <dbReference type="NCBI Taxonomy" id="2565783"/>
    <lineage>
        <taxon>Bacteria</taxon>
        <taxon>Pseudomonadati</taxon>
        <taxon>Pseudomonadota</taxon>
        <taxon>Alphaproteobacteria</taxon>
        <taxon>Hyphomicrobiales</taxon>
        <taxon>Aurantimonadaceae</taxon>
        <taxon>Aureimonas</taxon>
    </lineage>
</organism>
<dbReference type="EMBL" id="VTWH01000003">
    <property type="protein sequence ID" value="KAA0969675.1"/>
    <property type="molecule type" value="Genomic_DNA"/>
</dbReference>
<comment type="pathway">
    <text evidence="1 7">Cell wall biogenesis; peptidoglycan biosynthesis.</text>
</comment>
<feature type="active site" description="Nucleophile" evidence="7">
    <location>
        <position position="153"/>
    </location>
</feature>
<evidence type="ECO:0000256" key="3">
    <source>
        <dbReference type="ARBA" id="ARBA00022679"/>
    </source>
</evidence>